<dbReference type="SUPFAM" id="SSF141091">
    <property type="entry name" value="L21p-like"/>
    <property type="match status" value="1"/>
</dbReference>
<dbReference type="GO" id="GO:0003735">
    <property type="term" value="F:structural constituent of ribosome"/>
    <property type="evidence" value="ECO:0007669"/>
    <property type="project" value="InterPro"/>
</dbReference>
<organism evidence="6">
    <name type="scientific">marine metagenome</name>
    <dbReference type="NCBI Taxonomy" id="408172"/>
    <lineage>
        <taxon>unclassified sequences</taxon>
        <taxon>metagenomes</taxon>
        <taxon>ecological metagenomes</taxon>
    </lineage>
</organism>
<dbReference type="InterPro" id="IPR001787">
    <property type="entry name" value="Ribosomal_bL21"/>
</dbReference>
<evidence type="ECO:0000256" key="4">
    <source>
        <dbReference type="ARBA" id="ARBA00022980"/>
    </source>
</evidence>
<accession>A0A382WBQ0</accession>
<proteinExistence type="inferred from homology"/>
<keyword evidence="4" id="KW-0689">Ribosomal protein</keyword>
<dbReference type="GO" id="GO:0005840">
    <property type="term" value="C:ribosome"/>
    <property type="evidence" value="ECO:0007669"/>
    <property type="project" value="UniProtKB-KW"/>
</dbReference>
<dbReference type="PROSITE" id="PS01169">
    <property type="entry name" value="RIBOSOMAL_L21"/>
    <property type="match status" value="1"/>
</dbReference>
<dbReference type="NCBIfam" id="TIGR00061">
    <property type="entry name" value="L21"/>
    <property type="match status" value="1"/>
</dbReference>
<dbReference type="InterPro" id="IPR018258">
    <property type="entry name" value="Ribosomal_bL21_CS"/>
</dbReference>
<dbReference type="GO" id="GO:0019843">
    <property type="term" value="F:rRNA binding"/>
    <property type="evidence" value="ECO:0007669"/>
    <property type="project" value="UniProtKB-KW"/>
</dbReference>
<comment type="similarity">
    <text evidence="1">Belongs to the bacterial ribosomal protein bL21 family.</text>
</comment>
<dbReference type="AlphaFoldDB" id="A0A382WBQ0"/>
<dbReference type="GO" id="GO:0006412">
    <property type="term" value="P:translation"/>
    <property type="evidence" value="ECO:0007669"/>
    <property type="project" value="InterPro"/>
</dbReference>
<keyword evidence="3" id="KW-0694">RNA-binding</keyword>
<evidence type="ECO:0000256" key="2">
    <source>
        <dbReference type="ARBA" id="ARBA00022730"/>
    </source>
</evidence>
<sequence length="104" mass="11604">MYAVFETGGKQYRASAGDLLKVEKLGSENGATVTFDRVLLVNDDGKVTVGAPTVKNAAVTAEVIDAERKDKKILIFKMKRRKTYRLKKGHRQRHSIVKITDIKA</sequence>
<evidence type="ECO:0000256" key="5">
    <source>
        <dbReference type="ARBA" id="ARBA00023274"/>
    </source>
</evidence>
<dbReference type="GO" id="GO:1990904">
    <property type="term" value="C:ribonucleoprotein complex"/>
    <property type="evidence" value="ECO:0007669"/>
    <property type="project" value="UniProtKB-KW"/>
</dbReference>
<evidence type="ECO:0008006" key="7">
    <source>
        <dbReference type="Google" id="ProtNLM"/>
    </source>
</evidence>
<dbReference type="InterPro" id="IPR028909">
    <property type="entry name" value="bL21-like"/>
</dbReference>
<gene>
    <name evidence="6" type="ORF">METZ01_LOCUS408963</name>
</gene>
<evidence type="ECO:0000256" key="3">
    <source>
        <dbReference type="ARBA" id="ARBA00022884"/>
    </source>
</evidence>
<dbReference type="InterPro" id="IPR036164">
    <property type="entry name" value="bL21-like_sf"/>
</dbReference>
<reference evidence="6" key="1">
    <citation type="submission" date="2018-05" db="EMBL/GenBank/DDBJ databases">
        <authorList>
            <person name="Lanie J.A."/>
            <person name="Ng W.-L."/>
            <person name="Kazmierczak K.M."/>
            <person name="Andrzejewski T.M."/>
            <person name="Davidsen T.M."/>
            <person name="Wayne K.J."/>
            <person name="Tettelin H."/>
            <person name="Glass J.I."/>
            <person name="Rusch D."/>
            <person name="Podicherti R."/>
            <person name="Tsui H.-C.T."/>
            <person name="Winkler M.E."/>
        </authorList>
    </citation>
    <scope>NUCLEOTIDE SEQUENCE</scope>
</reference>
<dbReference type="EMBL" id="UINC01158520">
    <property type="protein sequence ID" value="SVD56109.1"/>
    <property type="molecule type" value="Genomic_DNA"/>
</dbReference>
<dbReference type="HAMAP" id="MF_01363">
    <property type="entry name" value="Ribosomal_bL21"/>
    <property type="match status" value="1"/>
</dbReference>
<evidence type="ECO:0000313" key="6">
    <source>
        <dbReference type="EMBL" id="SVD56109.1"/>
    </source>
</evidence>
<keyword evidence="5" id="KW-0687">Ribonucleoprotein</keyword>
<dbReference type="PANTHER" id="PTHR21349:SF0">
    <property type="entry name" value="LARGE RIBOSOMAL SUBUNIT PROTEIN BL21M"/>
    <property type="match status" value="1"/>
</dbReference>
<dbReference type="PANTHER" id="PTHR21349">
    <property type="entry name" value="50S RIBOSOMAL PROTEIN L21"/>
    <property type="match status" value="1"/>
</dbReference>
<dbReference type="GO" id="GO:0005737">
    <property type="term" value="C:cytoplasm"/>
    <property type="evidence" value="ECO:0007669"/>
    <property type="project" value="UniProtKB-ARBA"/>
</dbReference>
<protein>
    <recommendedName>
        <fullName evidence="7">50S ribosomal protein L21</fullName>
    </recommendedName>
</protein>
<dbReference type="Pfam" id="PF00829">
    <property type="entry name" value="Ribosomal_L21p"/>
    <property type="match status" value="1"/>
</dbReference>
<keyword evidence="2" id="KW-0699">rRNA-binding</keyword>
<name>A0A382WBQ0_9ZZZZ</name>
<evidence type="ECO:0000256" key="1">
    <source>
        <dbReference type="ARBA" id="ARBA00008563"/>
    </source>
</evidence>